<evidence type="ECO:0000313" key="2">
    <source>
        <dbReference type="EMBL" id="TBH71915.1"/>
    </source>
</evidence>
<dbReference type="PANTHER" id="PTHR30469:SF33">
    <property type="entry name" value="SLR1207 PROTEIN"/>
    <property type="match status" value="1"/>
</dbReference>
<sequence>MKHIVLFAIGILLLSCGKKQETSHPTEGPITESIYASGVLKAADQYQAFVTVNGIINEILVQEGDSVHVGSTLLTITNETQQYNAENAALAASFNDFSANQGKLDDAQLLIETAKNKFKVDSSLYFRQKNLWNQQIGTKVDFELKELAFQTSKSNYLSAIQKYKELKRALAFTSSQAKKNLQISTNQAQDFTLRSKTNGIIYSLLKSKGEIVSPQTPIAIIGNFKDFVLELQVDENDILRVQKGQQVLVTLDSYKKQVFEAKVTKISEIMNERSKTFLVEAAFTKAPPKLFPNITFEANILLNQKEKVILIPRNYLKNDSIVTLASGEERVVKIGLKDFQKAEILSGLKATDEIVKPK</sequence>
<evidence type="ECO:0000259" key="1">
    <source>
        <dbReference type="Pfam" id="PF25954"/>
    </source>
</evidence>
<dbReference type="Pfam" id="PF25954">
    <property type="entry name" value="Beta-barrel_RND_2"/>
    <property type="match status" value="1"/>
</dbReference>
<dbReference type="Gene3D" id="2.40.50.100">
    <property type="match status" value="1"/>
</dbReference>
<dbReference type="OrthoDB" id="869610at2"/>
<dbReference type="Proteomes" id="UP000293583">
    <property type="component" value="Unassembled WGS sequence"/>
</dbReference>
<dbReference type="GO" id="GO:0015562">
    <property type="term" value="F:efflux transmembrane transporter activity"/>
    <property type="evidence" value="ECO:0007669"/>
    <property type="project" value="TreeGrafter"/>
</dbReference>
<protein>
    <submittedName>
        <fullName evidence="2">HlyD family efflux transporter periplasmic adaptor subunit</fullName>
    </submittedName>
</protein>
<gene>
    <name evidence="2" type="ORF">EWU20_08800</name>
</gene>
<dbReference type="AlphaFoldDB" id="A0A4V2IVJ4"/>
<comment type="caution">
    <text evidence="2">The sequence shown here is derived from an EMBL/GenBank/DDBJ whole genome shotgun (WGS) entry which is preliminary data.</text>
</comment>
<dbReference type="InterPro" id="IPR058792">
    <property type="entry name" value="Beta-barrel_RND_2"/>
</dbReference>
<organism evidence="2 3">
    <name type="scientific">Aquirufa antheringensis</name>
    <dbReference type="NCBI Taxonomy" id="2516559"/>
    <lineage>
        <taxon>Bacteria</taxon>
        <taxon>Pseudomonadati</taxon>
        <taxon>Bacteroidota</taxon>
        <taxon>Cytophagia</taxon>
        <taxon>Cytophagales</taxon>
        <taxon>Flectobacillaceae</taxon>
        <taxon>Aquirufa</taxon>
    </lineage>
</organism>
<accession>A0A4V2IVJ4</accession>
<name>A0A4V2IVJ4_9BACT</name>
<feature type="domain" description="CusB-like beta-barrel" evidence="1">
    <location>
        <begin position="229"/>
        <end position="299"/>
    </location>
</feature>
<reference evidence="2 3" key="1">
    <citation type="submission" date="2019-02" db="EMBL/GenBank/DDBJ databases">
        <title>Genome of a new Bacteroidetes strain.</title>
        <authorList>
            <person name="Pitt A."/>
        </authorList>
    </citation>
    <scope>NUCLEOTIDE SEQUENCE [LARGE SCALE GENOMIC DNA]</scope>
    <source>
        <strain evidence="2 3">103A-SOEBACH</strain>
    </source>
</reference>
<dbReference type="EMBL" id="SEWY01000004">
    <property type="protein sequence ID" value="TBH71915.1"/>
    <property type="molecule type" value="Genomic_DNA"/>
</dbReference>
<dbReference type="SUPFAM" id="SSF111369">
    <property type="entry name" value="HlyD-like secretion proteins"/>
    <property type="match status" value="1"/>
</dbReference>
<dbReference type="PANTHER" id="PTHR30469">
    <property type="entry name" value="MULTIDRUG RESISTANCE PROTEIN MDTA"/>
    <property type="match status" value="1"/>
</dbReference>
<dbReference type="GO" id="GO:1990281">
    <property type="term" value="C:efflux pump complex"/>
    <property type="evidence" value="ECO:0007669"/>
    <property type="project" value="TreeGrafter"/>
</dbReference>
<dbReference type="Gene3D" id="2.40.30.170">
    <property type="match status" value="1"/>
</dbReference>
<keyword evidence="3" id="KW-1185">Reference proteome</keyword>
<proteinExistence type="predicted"/>
<dbReference type="PROSITE" id="PS51257">
    <property type="entry name" value="PROKAR_LIPOPROTEIN"/>
    <property type="match status" value="1"/>
</dbReference>
<evidence type="ECO:0000313" key="3">
    <source>
        <dbReference type="Proteomes" id="UP000293583"/>
    </source>
</evidence>